<feature type="transmembrane region" description="Helical" evidence="6">
    <location>
        <begin position="250"/>
        <end position="280"/>
    </location>
</feature>
<evidence type="ECO:0000256" key="2">
    <source>
        <dbReference type="ARBA" id="ARBA00022692"/>
    </source>
</evidence>
<dbReference type="Proteomes" id="UP000190027">
    <property type="component" value="Unassembled WGS sequence"/>
</dbReference>
<dbReference type="OrthoDB" id="5450598at2"/>
<comment type="subcellular location">
    <subcellularLocation>
        <location evidence="1">Membrane</location>
        <topology evidence="1">Multi-pass membrane protein</topology>
    </subcellularLocation>
</comment>
<keyword evidence="8" id="KW-0436">Ligase</keyword>
<organism evidence="8 9">
    <name type="scientific">Paucidesulfovibrio gracilis DSM 16080</name>
    <dbReference type="NCBI Taxonomy" id="1121449"/>
    <lineage>
        <taxon>Bacteria</taxon>
        <taxon>Pseudomonadati</taxon>
        <taxon>Thermodesulfobacteriota</taxon>
        <taxon>Desulfovibrionia</taxon>
        <taxon>Desulfovibrionales</taxon>
        <taxon>Desulfovibrionaceae</taxon>
        <taxon>Paucidesulfovibrio</taxon>
    </lineage>
</organism>
<reference evidence="8 9" key="1">
    <citation type="submission" date="2017-02" db="EMBL/GenBank/DDBJ databases">
        <authorList>
            <person name="Peterson S.W."/>
        </authorList>
    </citation>
    <scope>NUCLEOTIDE SEQUENCE [LARGE SCALE GENOMIC DNA]</scope>
    <source>
        <strain evidence="8 9">DSM 16080</strain>
    </source>
</reference>
<feature type="transmembrane region" description="Helical" evidence="6">
    <location>
        <begin position="419"/>
        <end position="446"/>
    </location>
</feature>
<dbReference type="RefSeq" id="WP_078717624.1">
    <property type="nucleotide sequence ID" value="NZ_FUYC01000010.1"/>
</dbReference>
<dbReference type="Pfam" id="PF04932">
    <property type="entry name" value="Wzy_C"/>
    <property type="match status" value="1"/>
</dbReference>
<proteinExistence type="predicted"/>
<feature type="transmembrane region" description="Helical" evidence="6">
    <location>
        <begin position="378"/>
        <end position="399"/>
    </location>
</feature>
<feature type="region of interest" description="Disordered" evidence="5">
    <location>
        <begin position="457"/>
        <end position="482"/>
    </location>
</feature>
<dbReference type="EMBL" id="FUYC01000010">
    <property type="protein sequence ID" value="SKA87705.1"/>
    <property type="molecule type" value="Genomic_DNA"/>
</dbReference>
<dbReference type="InterPro" id="IPR051533">
    <property type="entry name" value="WaaL-like"/>
</dbReference>
<dbReference type="InterPro" id="IPR007016">
    <property type="entry name" value="O-antigen_ligase-rel_domated"/>
</dbReference>
<feature type="transmembrane region" description="Helical" evidence="6">
    <location>
        <begin position="131"/>
        <end position="148"/>
    </location>
</feature>
<keyword evidence="3 6" id="KW-1133">Transmembrane helix</keyword>
<keyword evidence="2 6" id="KW-0812">Transmembrane</keyword>
<feature type="compositionally biased region" description="Basic and acidic residues" evidence="5">
    <location>
        <begin position="457"/>
        <end position="468"/>
    </location>
</feature>
<dbReference type="AlphaFoldDB" id="A0A1T4XF73"/>
<feature type="transmembrane region" description="Helical" evidence="6">
    <location>
        <begin position="160"/>
        <end position="180"/>
    </location>
</feature>
<dbReference type="PANTHER" id="PTHR37422:SF13">
    <property type="entry name" value="LIPOPOLYSACCHARIDE BIOSYNTHESIS PROTEIN PA4999-RELATED"/>
    <property type="match status" value="1"/>
</dbReference>
<evidence type="ECO:0000256" key="4">
    <source>
        <dbReference type="ARBA" id="ARBA00023136"/>
    </source>
</evidence>
<evidence type="ECO:0000256" key="3">
    <source>
        <dbReference type="ARBA" id="ARBA00022989"/>
    </source>
</evidence>
<protein>
    <submittedName>
        <fullName evidence="8">O-antigen ligase like membrane protein</fullName>
    </submittedName>
</protein>
<feature type="transmembrane region" description="Helical" evidence="6">
    <location>
        <begin position="63"/>
        <end position="87"/>
    </location>
</feature>
<gene>
    <name evidence="8" type="ORF">SAMN02745704_02073</name>
</gene>
<dbReference type="PANTHER" id="PTHR37422">
    <property type="entry name" value="TEICHURONIC ACID BIOSYNTHESIS PROTEIN TUAE"/>
    <property type="match status" value="1"/>
</dbReference>
<feature type="transmembrane region" description="Helical" evidence="6">
    <location>
        <begin position="192"/>
        <end position="209"/>
    </location>
</feature>
<dbReference type="STRING" id="1121449.SAMN02745704_02073"/>
<keyword evidence="4 6" id="KW-0472">Membrane</keyword>
<feature type="transmembrane region" description="Helical" evidence="6">
    <location>
        <begin position="107"/>
        <end position="124"/>
    </location>
</feature>
<feature type="transmembrane region" description="Helical" evidence="6">
    <location>
        <begin position="30"/>
        <end position="51"/>
    </location>
</feature>
<keyword evidence="9" id="KW-1185">Reference proteome</keyword>
<accession>A0A1T4XF73</accession>
<evidence type="ECO:0000259" key="7">
    <source>
        <dbReference type="Pfam" id="PF04932"/>
    </source>
</evidence>
<evidence type="ECO:0000313" key="9">
    <source>
        <dbReference type="Proteomes" id="UP000190027"/>
    </source>
</evidence>
<sequence length="500" mass="56007">MPVRTGTPPAFPRQPGAAAPRRTLTIRRVVTVYVGVVLAILTGFLYAGFGLDGFRDNILTVALLYGCIGLFTLVVNPAAVLGVIFAFFPFSYQIFKVEVGIITFNPYSAGLLLFAGIAVLRLIFQRARLKLTLTDLFLAGVCVVYFIGTLRSPDVVDSGFLAFNFLFQPVVAYYVLRVMITNEEEYRSLLRYMVLGMLGFAVMAVAFWLQTGQRAIPLGTPAISTATLMAFGACLVMGSDVVPRKLRIPLALLCVAAMFLTFSRVFLVLSVLTPFCYLLIKKGKAITLFVAFFGASLLATFMLIIYAQFIEPDQTIFTAEEYRTEQRLTNVENWKDALYGRVAQFQSGLSNFLEHPFLGLGLYRGPQVITQHNFHVEWLEYSGVVGYALYLFFLLSHAARMNRFAPLDHPIRWQLLATLLVLNNCLFNGIMHGFMPHVVFICMGLSEARSRFPHLREQAASERAEESRSPGPKPEPLSTPDRFVVQKETGEELYRRYFSS</sequence>
<feature type="transmembrane region" description="Helical" evidence="6">
    <location>
        <begin position="215"/>
        <end position="238"/>
    </location>
</feature>
<evidence type="ECO:0000256" key="6">
    <source>
        <dbReference type="SAM" id="Phobius"/>
    </source>
</evidence>
<evidence type="ECO:0000256" key="5">
    <source>
        <dbReference type="SAM" id="MobiDB-lite"/>
    </source>
</evidence>
<feature type="domain" description="O-antigen ligase-related" evidence="7">
    <location>
        <begin position="250"/>
        <end position="391"/>
    </location>
</feature>
<name>A0A1T4XF73_9BACT</name>
<dbReference type="GO" id="GO:0016020">
    <property type="term" value="C:membrane"/>
    <property type="evidence" value="ECO:0007669"/>
    <property type="project" value="UniProtKB-SubCell"/>
</dbReference>
<feature type="transmembrane region" description="Helical" evidence="6">
    <location>
        <begin position="286"/>
        <end position="307"/>
    </location>
</feature>
<dbReference type="GO" id="GO:0016874">
    <property type="term" value="F:ligase activity"/>
    <property type="evidence" value="ECO:0007669"/>
    <property type="project" value="UniProtKB-KW"/>
</dbReference>
<evidence type="ECO:0000313" key="8">
    <source>
        <dbReference type="EMBL" id="SKA87705.1"/>
    </source>
</evidence>
<evidence type="ECO:0000256" key="1">
    <source>
        <dbReference type="ARBA" id="ARBA00004141"/>
    </source>
</evidence>